<evidence type="ECO:0000313" key="2">
    <source>
        <dbReference type="Proteomes" id="UP001148614"/>
    </source>
</evidence>
<evidence type="ECO:0000313" key="1">
    <source>
        <dbReference type="EMBL" id="KAJ3567324.1"/>
    </source>
</evidence>
<dbReference type="EMBL" id="JANPWZ010001253">
    <property type="protein sequence ID" value="KAJ3567324.1"/>
    <property type="molecule type" value="Genomic_DNA"/>
</dbReference>
<proteinExistence type="predicted"/>
<accession>A0A9W8TL20</accession>
<dbReference type="Pfam" id="PF26639">
    <property type="entry name" value="Het-6_barrel"/>
    <property type="match status" value="1"/>
</dbReference>
<name>A0A9W8TL20_9PEZI</name>
<dbReference type="AlphaFoldDB" id="A0A9W8TL20"/>
<dbReference type="Proteomes" id="UP001148614">
    <property type="component" value="Unassembled WGS sequence"/>
</dbReference>
<dbReference type="PANTHER" id="PTHR24148">
    <property type="entry name" value="ANKYRIN REPEAT DOMAIN-CONTAINING PROTEIN 39 HOMOLOG-RELATED"/>
    <property type="match status" value="1"/>
</dbReference>
<keyword evidence="2" id="KW-1185">Reference proteome</keyword>
<sequence length="439" mass="49223">MRRTWIVQEVALPRKVDVLIGPVLMDWESLSSMLYYVESLKISDLHFASLGSWKAFLALVARRKRTQQGEFIALSELLFEHRRGKATDARDRIFGLMGLSAEREEMPAADYDASITDVFTKATVDMFRRSGNLDILGLVGPARPDRPDDLPSWVPDYGSPQGPHPVTKRGTIYTFRSPQVAAKFAASCHGQLSFKVDGRALVLSGMILGEIDELAVCYSGQRDDDVDVQNGIGQVSLTYAYQALQDNIEAINISLSWERLSRRVIGRSPTYKPTGESMQDAFFMTYYEGQAEKITDEIRATYALERFALMVWNLLTFGQGCKWLPAAIPLVTVFGFVMWISRPVWNLLGYPPVPTVQKYADMMKDATDRRLCTTTNGLVGLAPPDSVLGDRLALLQGCRVPVVLRQDADGYRLVGEAYIHGAMYGEMIDSRRLEVIRIR</sequence>
<comment type="caution">
    <text evidence="1">The sequence shown here is derived from an EMBL/GenBank/DDBJ whole genome shotgun (WGS) entry which is preliminary data.</text>
</comment>
<dbReference type="VEuPathDB" id="FungiDB:F4678DRAFT_485403"/>
<dbReference type="InterPro" id="IPR052895">
    <property type="entry name" value="HetReg/Transcr_Mod"/>
</dbReference>
<gene>
    <name evidence="1" type="ORF">NPX13_g6808</name>
</gene>
<protein>
    <submittedName>
        <fullName evidence="1">Uncharacterized protein</fullName>
    </submittedName>
</protein>
<reference evidence="1" key="1">
    <citation type="submission" date="2022-07" db="EMBL/GenBank/DDBJ databases">
        <title>Genome Sequence of Xylaria arbuscula.</title>
        <authorList>
            <person name="Buettner E."/>
        </authorList>
    </citation>
    <scope>NUCLEOTIDE SEQUENCE</scope>
    <source>
        <strain evidence="1">VT107</strain>
    </source>
</reference>
<organism evidence="1 2">
    <name type="scientific">Xylaria arbuscula</name>
    <dbReference type="NCBI Taxonomy" id="114810"/>
    <lineage>
        <taxon>Eukaryota</taxon>
        <taxon>Fungi</taxon>
        <taxon>Dikarya</taxon>
        <taxon>Ascomycota</taxon>
        <taxon>Pezizomycotina</taxon>
        <taxon>Sordariomycetes</taxon>
        <taxon>Xylariomycetidae</taxon>
        <taxon>Xylariales</taxon>
        <taxon>Xylariaceae</taxon>
        <taxon>Xylaria</taxon>
    </lineage>
</organism>
<dbReference type="PANTHER" id="PTHR24148:SF73">
    <property type="entry name" value="HET DOMAIN PROTEIN (AFU_ORTHOLOGUE AFUA_8G01020)"/>
    <property type="match status" value="1"/>
</dbReference>